<reference evidence="1 2" key="1">
    <citation type="journal article" date="2020" name="Front. Microbiol.">
        <title>Genetic Organization of the aprX-lipA2 Operon Affects the Proteolytic Potential of Pseudomonas Species in Milk.</title>
        <authorList>
            <person name="Maier C."/>
            <person name="Huptas C."/>
            <person name="von Neubeck M."/>
            <person name="Scherer S."/>
            <person name="Wenning M."/>
            <person name="Lucking G."/>
        </authorList>
    </citation>
    <scope>NUCLEOTIDE SEQUENCE [LARGE SCALE GENOMIC DNA]</scope>
    <source>
        <strain evidence="1 2">WS 4997</strain>
    </source>
</reference>
<organism evidence="1 2">
    <name type="scientific">Pseudomonas lactis</name>
    <dbReference type="NCBI Taxonomy" id="1615674"/>
    <lineage>
        <taxon>Bacteria</taxon>
        <taxon>Pseudomonadati</taxon>
        <taxon>Pseudomonadota</taxon>
        <taxon>Gammaproteobacteria</taxon>
        <taxon>Pseudomonadales</taxon>
        <taxon>Pseudomonadaceae</taxon>
        <taxon>Pseudomonas</taxon>
    </lineage>
</organism>
<sequence length="115" mass="13113">MQKISELTLAERDDYVCRQSIAVLQACGYDMPLEVALDYLLDSDVQEGYRFDVLDCVFNCISFTLEHKRDDSEVKEAMENMLLQVGAEHVHRLTDRLFRIAEAAAADIILPIMEA</sequence>
<evidence type="ECO:0000313" key="1">
    <source>
        <dbReference type="EMBL" id="NNA43859.1"/>
    </source>
</evidence>
<gene>
    <name evidence="1" type="ORF">HBO18_06905</name>
</gene>
<proteinExistence type="predicted"/>
<dbReference type="Proteomes" id="UP000583279">
    <property type="component" value="Unassembled WGS sequence"/>
</dbReference>
<protein>
    <submittedName>
        <fullName evidence="1">Uncharacterized protein</fullName>
    </submittedName>
</protein>
<dbReference type="RefSeq" id="WP_169855500.1">
    <property type="nucleotide sequence ID" value="NZ_JAAQYK010000002.1"/>
</dbReference>
<dbReference type="EMBL" id="JAAQYK010000002">
    <property type="protein sequence ID" value="NNA43859.1"/>
    <property type="molecule type" value="Genomic_DNA"/>
</dbReference>
<name>A0A7Y1LD40_9PSED</name>
<evidence type="ECO:0000313" key="2">
    <source>
        <dbReference type="Proteomes" id="UP000583279"/>
    </source>
</evidence>
<accession>A0A7Y1LD40</accession>
<comment type="caution">
    <text evidence="1">The sequence shown here is derived from an EMBL/GenBank/DDBJ whole genome shotgun (WGS) entry which is preliminary data.</text>
</comment>
<dbReference type="AlphaFoldDB" id="A0A7Y1LD40"/>